<protein>
    <submittedName>
        <fullName evidence="2">DUF2334 domain-containing protein</fullName>
    </submittedName>
</protein>
<evidence type="ECO:0000313" key="2">
    <source>
        <dbReference type="EMBL" id="MEK8126889.1"/>
    </source>
</evidence>
<sequence length="642" mass="71394">MKISGKLKKIKAFKMKWLRLALSLVVLGSLVAGYHLADVQGEGRLSPFVMIRLEDIGPGGQYASIEQLGKLRAVLDYLKAQGVAYHIGMIPRWIDYPKDGPAYDVRLDQPDDPYTAAFRKVLHEAADGNATLGMHGYTHQVGSSRRDDGHHESGIGNEFDVTDVPATQTPAFAEERVKEGLDILNKAGLIPQFWEAPHYHTNSAQDAVFRSYFGLNYQAEVQSHRNAPDALFWNKRNTGYGESTLGAAYVPTPFDYIPYNKDEKVILDRIGKSQHIPSFFYHPFLEFKQLNPVINEDGEAVYRDGIPVYQYPGPNKSVLQRLITGLKAKGYTFYSIQDYVPFTPAHHVAAGAGVLPAKLLLGDAYGSGQKDAIYWSESDGGLYVEQGKFRLQRNTPPGPPVRWGRAEYKKGSAAAVSGPDSLGPCSLWTAGPNGKLQRFTASGNRFELKRSWNVEARSWSSLYAMPLNGGDTLIAGLTQERRELYGWLIHNDEMKPLKPYKFRSELRSDLQPRMGGNGTLFTSKEGASDGIEFTPDADKQEWKLQRVELEVPNETGRLYFGDFNGDGLEDVIRWNKRQMIGTVYLRTAEGGWKLLSGFGPWGDAAADLQLLTVDLNGNGKSDLVLENTKTGELDAALSFIRQ</sequence>
<dbReference type="Gene3D" id="3.20.20.370">
    <property type="entry name" value="Glycoside hydrolase/deacetylase"/>
    <property type="match status" value="1"/>
</dbReference>
<feature type="compositionally biased region" description="Basic and acidic residues" evidence="1">
    <location>
        <begin position="144"/>
        <end position="153"/>
    </location>
</feature>
<dbReference type="SUPFAM" id="SSF88713">
    <property type="entry name" value="Glycoside hydrolase/deacetylase"/>
    <property type="match status" value="1"/>
</dbReference>
<dbReference type="InterPro" id="IPR011330">
    <property type="entry name" value="Glyco_hydro/deAcase_b/a-brl"/>
</dbReference>
<name>A0ABU9DDF3_9BACL</name>
<evidence type="ECO:0000313" key="3">
    <source>
        <dbReference type="Proteomes" id="UP001469365"/>
    </source>
</evidence>
<reference evidence="2 3" key="1">
    <citation type="submission" date="2024-04" db="EMBL/GenBank/DDBJ databases">
        <title>draft genome sequnece of Paenibacillus filicis.</title>
        <authorList>
            <person name="Kim D.-U."/>
        </authorList>
    </citation>
    <scope>NUCLEOTIDE SEQUENCE [LARGE SCALE GENOMIC DNA]</scope>
    <source>
        <strain evidence="2 3">KACC14197</strain>
    </source>
</reference>
<gene>
    <name evidence="2" type="ORF">WMW72_03100</name>
</gene>
<dbReference type="InterPro" id="IPR018763">
    <property type="entry name" value="DUF2334"/>
</dbReference>
<comment type="caution">
    <text evidence="2">The sequence shown here is derived from an EMBL/GenBank/DDBJ whole genome shotgun (WGS) entry which is preliminary data.</text>
</comment>
<dbReference type="SUPFAM" id="SSF69318">
    <property type="entry name" value="Integrin alpha N-terminal domain"/>
    <property type="match status" value="1"/>
</dbReference>
<keyword evidence="3" id="KW-1185">Reference proteome</keyword>
<dbReference type="InterPro" id="IPR028994">
    <property type="entry name" value="Integrin_alpha_N"/>
</dbReference>
<feature type="region of interest" description="Disordered" evidence="1">
    <location>
        <begin position="141"/>
        <end position="161"/>
    </location>
</feature>
<dbReference type="EMBL" id="JBBPCC010000001">
    <property type="protein sequence ID" value="MEK8126889.1"/>
    <property type="molecule type" value="Genomic_DNA"/>
</dbReference>
<evidence type="ECO:0000256" key="1">
    <source>
        <dbReference type="SAM" id="MobiDB-lite"/>
    </source>
</evidence>
<dbReference type="RefSeq" id="WP_341413932.1">
    <property type="nucleotide sequence ID" value="NZ_JBBPCC010000001.1"/>
</dbReference>
<organism evidence="2 3">
    <name type="scientific">Paenibacillus filicis</name>
    <dbReference type="NCBI Taxonomy" id="669464"/>
    <lineage>
        <taxon>Bacteria</taxon>
        <taxon>Bacillati</taxon>
        <taxon>Bacillota</taxon>
        <taxon>Bacilli</taxon>
        <taxon>Bacillales</taxon>
        <taxon>Paenibacillaceae</taxon>
        <taxon>Paenibacillus</taxon>
    </lineage>
</organism>
<accession>A0ABU9DDF3</accession>
<dbReference type="Pfam" id="PF10096">
    <property type="entry name" value="DUF2334"/>
    <property type="match status" value="1"/>
</dbReference>
<proteinExistence type="predicted"/>
<dbReference type="Proteomes" id="UP001469365">
    <property type="component" value="Unassembled WGS sequence"/>
</dbReference>